<dbReference type="InterPro" id="IPR055396">
    <property type="entry name" value="DUF7088"/>
</dbReference>
<evidence type="ECO:0000313" key="4">
    <source>
        <dbReference type="Proteomes" id="UP000823886"/>
    </source>
</evidence>
<dbReference type="Pfam" id="PF23357">
    <property type="entry name" value="DUF7088"/>
    <property type="match status" value="1"/>
</dbReference>
<reference evidence="3" key="1">
    <citation type="journal article" date="2021" name="PeerJ">
        <title>Extensive microbial diversity within the chicken gut microbiome revealed by metagenomics and culture.</title>
        <authorList>
            <person name="Gilroy R."/>
            <person name="Ravi A."/>
            <person name="Getino M."/>
            <person name="Pursley I."/>
            <person name="Horton D.L."/>
            <person name="Alikhan N.F."/>
            <person name="Baker D."/>
            <person name="Gharbi K."/>
            <person name="Hall N."/>
            <person name="Watson M."/>
            <person name="Adriaenssens E.M."/>
            <person name="Foster-Nyarko E."/>
            <person name="Jarju S."/>
            <person name="Secka A."/>
            <person name="Antonio M."/>
            <person name="Oren A."/>
            <person name="Chaudhuri R.R."/>
            <person name="La Ragione R."/>
            <person name="Hildebrand F."/>
            <person name="Pallen M.J."/>
        </authorList>
    </citation>
    <scope>NUCLEOTIDE SEQUENCE</scope>
    <source>
        <strain evidence="3">ChiBcec2-3848</strain>
    </source>
</reference>
<feature type="transmembrane region" description="Helical" evidence="1">
    <location>
        <begin position="28"/>
        <end position="50"/>
    </location>
</feature>
<organism evidence="3 4">
    <name type="scientific">Candidatus Blautia merdavium</name>
    <dbReference type="NCBI Taxonomy" id="2838494"/>
    <lineage>
        <taxon>Bacteria</taxon>
        <taxon>Bacillati</taxon>
        <taxon>Bacillota</taxon>
        <taxon>Clostridia</taxon>
        <taxon>Lachnospirales</taxon>
        <taxon>Lachnospiraceae</taxon>
        <taxon>Blautia</taxon>
    </lineage>
</organism>
<comment type="caution">
    <text evidence="3">The sequence shown here is derived from an EMBL/GenBank/DDBJ whole genome shotgun (WGS) entry which is preliminary data.</text>
</comment>
<keyword evidence="1" id="KW-0472">Membrane</keyword>
<gene>
    <name evidence="3" type="ORF">H9753_14045</name>
</gene>
<keyword evidence="1" id="KW-0812">Transmembrane</keyword>
<feature type="non-terminal residue" evidence="3">
    <location>
        <position position="265"/>
    </location>
</feature>
<name>A0A9D2PS23_9FIRM</name>
<protein>
    <submittedName>
        <fullName evidence="3">GldG family protein</fullName>
    </submittedName>
</protein>
<dbReference type="AlphaFoldDB" id="A0A9D2PS23"/>
<evidence type="ECO:0000313" key="3">
    <source>
        <dbReference type="EMBL" id="HJC64712.1"/>
    </source>
</evidence>
<evidence type="ECO:0000256" key="1">
    <source>
        <dbReference type="SAM" id="Phobius"/>
    </source>
</evidence>
<sequence>MKKGKMNIKKAISDYKERRARNKKVLKHGSYSIGITAVIIAIVVVFNLVIQEVPSKYREIDLSSQKLYSIGDQTEKMLKDLDKDVELYYIVQDGAESSDIEKLLEKYEEGSEHIKVEKKDPAVYPTFTSQYTSDNVTNNSIIAVCGDKNKVIDYYSMYETSINYQTYSQEVTGFDGEGQITSAIHYVTSEDMPVLYTLEGHDEVSMSETMKDTIQKANIDIQSLNLLSSETVPEDAACLFLFSPVADLTEEETQKILDYLENGGK</sequence>
<dbReference type="Gene3D" id="3.40.30.10">
    <property type="entry name" value="Glutaredoxin"/>
    <property type="match status" value="1"/>
</dbReference>
<proteinExistence type="predicted"/>
<dbReference type="Proteomes" id="UP000823886">
    <property type="component" value="Unassembled WGS sequence"/>
</dbReference>
<evidence type="ECO:0000259" key="2">
    <source>
        <dbReference type="Pfam" id="PF23357"/>
    </source>
</evidence>
<keyword evidence="1" id="KW-1133">Transmembrane helix</keyword>
<feature type="domain" description="DUF7088" evidence="2">
    <location>
        <begin position="65"/>
        <end position="148"/>
    </location>
</feature>
<accession>A0A9D2PS23</accession>
<dbReference type="EMBL" id="DWVZ01000196">
    <property type="protein sequence ID" value="HJC64712.1"/>
    <property type="molecule type" value="Genomic_DNA"/>
</dbReference>
<reference evidence="3" key="2">
    <citation type="submission" date="2021-04" db="EMBL/GenBank/DDBJ databases">
        <authorList>
            <person name="Gilroy R."/>
        </authorList>
    </citation>
    <scope>NUCLEOTIDE SEQUENCE</scope>
    <source>
        <strain evidence="3">ChiBcec2-3848</strain>
    </source>
</reference>